<gene>
    <name evidence="1" type="ORF">HZA61_14315</name>
</gene>
<sequence>MSPGTAAKMQWACAVSDHADAAQAAAEVAEVIRQQLGPVPVDLCLAFFTVSHVAQAEAIAVELKRALTPATLAGVSARGVVA</sequence>
<dbReference type="EMBL" id="JACRIW010000102">
    <property type="protein sequence ID" value="MBI5170659.1"/>
    <property type="molecule type" value="Genomic_DNA"/>
</dbReference>
<accession>A0A933SE04</accession>
<reference evidence="1" key="1">
    <citation type="submission" date="2020-07" db="EMBL/GenBank/DDBJ databases">
        <title>Huge and variable diversity of episymbiotic CPR bacteria and DPANN archaea in groundwater ecosystems.</title>
        <authorList>
            <person name="He C.Y."/>
            <person name="Keren R."/>
            <person name="Whittaker M."/>
            <person name="Farag I.F."/>
            <person name="Doudna J."/>
            <person name="Cate J.H.D."/>
            <person name="Banfield J.F."/>
        </authorList>
    </citation>
    <scope>NUCLEOTIDE SEQUENCE</scope>
    <source>
        <strain evidence="1">NC_groundwater_1813_Pr3_B-0.1um_71_17</strain>
    </source>
</reference>
<comment type="caution">
    <text evidence="1">The sequence shown here is derived from an EMBL/GenBank/DDBJ whole genome shotgun (WGS) entry which is preliminary data.</text>
</comment>
<evidence type="ECO:0000313" key="2">
    <source>
        <dbReference type="Proteomes" id="UP000696931"/>
    </source>
</evidence>
<name>A0A933SE04_UNCEI</name>
<feature type="non-terminal residue" evidence="1">
    <location>
        <position position="82"/>
    </location>
</feature>
<proteinExistence type="predicted"/>
<protein>
    <recommendedName>
        <fullName evidence="3">FIST domain-containing protein</fullName>
    </recommendedName>
</protein>
<organism evidence="1 2">
    <name type="scientific">Eiseniibacteriota bacterium</name>
    <dbReference type="NCBI Taxonomy" id="2212470"/>
    <lineage>
        <taxon>Bacteria</taxon>
        <taxon>Candidatus Eiseniibacteriota</taxon>
    </lineage>
</organism>
<evidence type="ECO:0000313" key="1">
    <source>
        <dbReference type="EMBL" id="MBI5170659.1"/>
    </source>
</evidence>
<dbReference type="AlphaFoldDB" id="A0A933SE04"/>
<evidence type="ECO:0008006" key="3">
    <source>
        <dbReference type="Google" id="ProtNLM"/>
    </source>
</evidence>
<dbReference type="Proteomes" id="UP000696931">
    <property type="component" value="Unassembled WGS sequence"/>
</dbReference>